<evidence type="ECO:0000256" key="3">
    <source>
        <dbReference type="ARBA" id="ARBA00022741"/>
    </source>
</evidence>
<reference evidence="7 8" key="1">
    <citation type="submission" date="2017-09" db="EMBL/GenBank/DDBJ databases">
        <title>Bacterial strain isolated from the female urinary microbiota.</title>
        <authorList>
            <person name="Thomas-White K."/>
            <person name="Kumar N."/>
            <person name="Forster S."/>
            <person name="Putonti C."/>
            <person name="Lawley T."/>
            <person name="Wolfe A.J."/>
        </authorList>
    </citation>
    <scope>NUCLEOTIDE SEQUENCE [LARGE SCALE GENOMIC DNA]</scope>
    <source>
        <strain evidence="7 8">UMB1301</strain>
    </source>
</reference>
<evidence type="ECO:0000256" key="4">
    <source>
        <dbReference type="ARBA" id="ARBA00022777"/>
    </source>
</evidence>
<dbReference type="NCBIfam" id="NF004018">
    <property type="entry name" value="PRK05480.1"/>
    <property type="match status" value="1"/>
</dbReference>
<dbReference type="GO" id="GO:0043771">
    <property type="term" value="F:cytidine kinase activity"/>
    <property type="evidence" value="ECO:0007669"/>
    <property type="project" value="RHEA"/>
</dbReference>
<dbReference type="Pfam" id="PF00485">
    <property type="entry name" value="PRK"/>
    <property type="match status" value="1"/>
</dbReference>
<dbReference type="CDD" id="cd02023">
    <property type="entry name" value="UMPK"/>
    <property type="match status" value="1"/>
</dbReference>
<dbReference type="EC" id="2.7.1.48" evidence="5"/>
<dbReference type="InterPro" id="IPR006083">
    <property type="entry name" value="PRK/URK"/>
</dbReference>
<keyword evidence="3 5" id="KW-0547">Nucleotide-binding</keyword>
<dbReference type="GO" id="GO:0044211">
    <property type="term" value="P:CTP salvage"/>
    <property type="evidence" value="ECO:0007669"/>
    <property type="project" value="UniProtKB-UniPathway"/>
</dbReference>
<sequence length="201" mass="22899">MPIVIGIAGGTGSGKTTLTQALAEKFSGRTTVIYQDNYYKRQDHLTFEERTRVNYDSPEAFDIDLMAAHIEDLKAMRPVQGPVYDFSIHNRTDETVDIQPESVILVEGILLLHEPRLCSLLDIKLFVDADADVRILRRIKRDVLERGRSIESVEKQYLETVKPMHELYVETSKRNADLIIPDGGHNLVALDMLVHRLSREL</sequence>
<keyword evidence="4 5" id="KW-0418">Kinase</keyword>
<dbReference type="PRINTS" id="PR00988">
    <property type="entry name" value="URIDINKINASE"/>
</dbReference>
<dbReference type="InterPro" id="IPR027417">
    <property type="entry name" value="P-loop_NTPase"/>
</dbReference>
<dbReference type="OrthoDB" id="9777642at2"/>
<dbReference type="RefSeq" id="WP_102239456.1">
    <property type="nucleotide sequence ID" value="NZ_PNHK01000004.1"/>
</dbReference>
<comment type="catalytic activity">
    <reaction evidence="5">
        <text>uridine + ATP = UMP + ADP + H(+)</text>
        <dbReference type="Rhea" id="RHEA:16825"/>
        <dbReference type="ChEBI" id="CHEBI:15378"/>
        <dbReference type="ChEBI" id="CHEBI:16704"/>
        <dbReference type="ChEBI" id="CHEBI:30616"/>
        <dbReference type="ChEBI" id="CHEBI:57865"/>
        <dbReference type="ChEBI" id="CHEBI:456216"/>
        <dbReference type="EC" id="2.7.1.48"/>
    </reaction>
</comment>
<dbReference type="EMBL" id="PNHK01000004">
    <property type="protein sequence ID" value="PMD04815.1"/>
    <property type="molecule type" value="Genomic_DNA"/>
</dbReference>
<name>A0A2N6VKZ6_9MICO</name>
<dbReference type="Proteomes" id="UP000235598">
    <property type="component" value="Unassembled WGS sequence"/>
</dbReference>
<evidence type="ECO:0000256" key="1">
    <source>
        <dbReference type="ARBA" id="ARBA00004690"/>
    </source>
</evidence>
<dbReference type="Gene3D" id="3.40.50.300">
    <property type="entry name" value="P-loop containing nucleotide triphosphate hydrolases"/>
    <property type="match status" value="1"/>
</dbReference>
<keyword evidence="2 5" id="KW-0808">Transferase</keyword>
<evidence type="ECO:0000313" key="7">
    <source>
        <dbReference type="EMBL" id="PMD04815.1"/>
    </source>
</evidence>
<comment type="pathway">
    <text evidence="5">Pyrimidine metabolism; CTP biosynthesis via salvage pathway; CTP from cytidine: step 1/3.</text>
</comment>
<organism evidence="7 8">
    <name type="scientific">Brevibacterium paucivorans</name>
    <dbReference type="NCBI Taxonomy" id="170994"/>
    <lineage>
        <taxon>Bacteria</taxon>
        <taxon>Bacillati</taxon>
        <taxon>Actinomycetota</taxon>
        <taxon>Actinomycetes</taxon>
        <taxon>Micrococcales</taxon>
        <taxon>Brevibacteriaceae</taxon>
        <taxon>Brevibacterium</taxon>
    </lineage>
</organism>
<comment type="catalytic activity">
    <reaction evidence="5">
        <text>cytidine + ATP = CMP + ADP + H(+)</text>
        <dbReference type="Rhea" id="RHEA:24674"/>
        <dbReference type="ChEBI" id="CHEBI:15378"/>
        <dbReference type="ChEBI" id="CHEBI:17562"/>
        <dbReference type="ChEBI" id="CHEBI:30616"/>
        <dbReference type="ChEBI" id="CHEBI:60377"/>
        <dbReference type="ChEBI" id="CHEBI:456216"/>
        <dbReference type="EC" id="2.7.1.48"/>
    </reaction>
</comment>
<comment type="subcellular location">
    <subcellularLocation>
        <location evidence="5">Cytoplasm</location>
    </subcellularLocation>
</comment>
<dbReference type="UniPathway" id="UPA00579">
    <property type="reaction ID" value="UER00640"/>
</dbReference>
<dbReference type="NCBIfam" id="TIGR00235">
    <property type="entry name" value="udk"/>
    <property type="match status" value="1"/>
</dbReference>
<dbReference type="GO" id="GO:0005524">
    <property type="term" value="F:ATP binding"/>
    <property type="evidence" value="ECO:0007669"/>
    <property type="project" value="UniProtKB-KW"/>
</dbReference>
<comment type="caution">
    <text evidence="7">The sequence shown here is derived from an EMBL/GenBank/DDBJ whole genome shotgun (WGS) entry which is preliminary data.</text>
</comment>
<keyword evidence="5" id="KW-0067">ATP-binding</keyword>
<dbReference type="InterPro" id="IPR000764">
    <property type="entry name" value="Uridine_kinase-like"/>
</dbReference>
<dbReference type="GO" id="GO:0044206">
    <property type="term" value="P:UMP salvage"/>
    <property type="evidence" value="ECO:0007669"/>
    <property type="project" value="UniProtKB-UniPathway"/>
</dbReference>
<evidence type="ECO:0000256" key="2">
    <source>
        <dbReference type="ARBA" id="ARBA00022679"/>
    </source>
</evidence>
<accession>A0A2N6VKZ6</accession>
<dbReference type="UniPathway" id="UPA00574">
    <property type="reaction ID" value="UER00637"/>
</dbReference>
<dbReference type="GO" id="GO:0005737">
    <property type="term" value="C:cytoplasm"/>
    <property type="evidence" value="ECO:0007669"/>
    <property type="project" value="UniProtKB-SubCell"/>
</dbReference>
<evidence type="ECO:0000256" key="5">
    <source>
        <dbReference type="RuleBase" id="RU003825"/>
    </source>
</evidence>
<comment type="pathway">
    <text evidence="1 5">Pyrimidine metabolism; UMP biosynthesis via salvage pathway; UMP from uridine: step 1/1.</text>
</comment>
<dbReference type="SUPFAM" id="SSF52540">
    <property type="entry name" value="P-loop containing nucleoside triphosphate hydrolases"/>
    <property type="match status" value="1"/>
</dbReference>
<proteinExistence type="inferred from homology"/>
<dbReference type="PANTHER" id="PTHR10285">
    <property type="entry name" value="URIDINE KINASE"/>
    <property type="match status" value="1"/>
</dbReference>
<evidence type="ECO:0000313" key="8">
    <source>
        <dbReference type="Proteomes" id="UP000235598"/>
    </source>
</evidence>
<dbReference type="GO" id="GO:0004849">
    <property type="term" value="F:uridine kinase activity"/>
    <property type="evidence" value="ECO:0007669"/>
    <property type="project" value="UniProtKB-EC"/>
</dbReference>
<keyword evidence="5" id="KW-0963">Cytoplasm</keyword>
<protein>
    <recommendedName>
        <fullName evidence="5">Uridine kinase</fullName>
        <ecNumber evidence="5">2.7.1.48</ecNumber>
    </recommendedName>
</protein>
<comment type="similarity">
    <text evidence="5">Belongs to the uridine kinase family.</text>
</comment>
<feature type="domain" description="Phosphoribulokinase/uridine kinase" evidence="6">
    <location>
        <begin position="4"/>
        <end position="188"/>
    </location>
</feature>
<gene>
    <name evidence="7" type="ORF">CJ199_10670</name>
</gene>
<dbReference type="AlphaFoldDB" id="A0A2N6VKZ6"/>
<evidence type="ECO:0000259" key="6">
    <source>
        <dbReference type="Pfam" id="PF00485"/>
    </source>
</evidence>